<dbReference type="PANTHER" id="PTHR15549">
    <property type="entry name" value="PAIRED IMMUNOGLOBULIN-LIKE TYPE 2 RECEPTOR"/>
    <property type="match status" value="1"/>
</dbReference>
<feature type="signal peptide" evidence="7">
    <location>
        <begin position="1"/>
        <end position="27"/>
    </location>
</feature>
<dbReference type="OrthoDB" id="2537459at2759"/>
<evidence type="ECO:0000313" key="10">
    <source>
        <dbReference type="EnsemblFungi" id="EJT78083"/>
    </source>
</evidence>
<accession>J3NPH8</accession>
<keyword evidence="4 6" id="KW-0472">Membrane</keyword>
<dbReference type="AlphaFoldDB" id="J3NPH8"/>
<feature type="region of interest" description="Disordered" evidence="5">
    <location>
        <begin position="222"/>
        <end position="335"/>
    </location>
</feature>
<evidence type="ECO:0000256" key="3">
    <source>
        <dbReference type="ARBA" id="ARBA00022989"/>
    </source>
</evidence>
<dbReference type="InterPro" id="IPR002889">
    <property type="entry name" value="WSC_carb-bd"/>
</dbReference>
<comment type="subcellular location">
    <subcellularLocation>
        <location evidence="1">Membrane</location>
        <topology evidence="1">Single-pass membrane protein</topology>
    </subcellularLocation>
</comment>
<dbReference type="HOGENOM" id="CLU_024893_2_0_1"/>
<evidence type="ECO:0000256" key="4">
    <source>
        <dbReference type="ARBA" id="ARBA00023136"/>
    </source>
</evidence>
<evidence type="ECO:0000259" key="8">
    <source>
        <dbReference type="PROSITE" id="PS51212"/>
    </source>
</evidence>
<evidence type="ECO:0000256" key="6">
    <source>
        <dbReference type="SAM" id="Phobius"/>
    </source>
</evidence>
<dbReference type="RefSeq" id="XP_009219228.1">
    <property type="nucleotide sequence ID" value="XM_009220964.1"/>
</dbReference>
<reference evidence="9" key="3">
    <citation type="submission" date="2010-09" db="EMBL/GenBank/DDBJ databases">
        <title>Annotation of Gaeumannomyces graminis var. tritici R3-111a-1.</title>
        <authorList>
            <consortium name="The Broad Institute Genome Sequencing Platform"/>
            <person name="Ma L.-J."/>
            <person name="Dead R."/>
            <person name="Young S.K."/>
            <person name="Zeng Q."/>
            <person name="Gargeya S."/>
            <person name="Fitzgerald M."/>
            <person name="Haas B."/>
            <person name="Abouelleil A."/>
            <person name="Alvarado L."/>
            <person name="Arachchi H.M."/>
            <person name="Berlin A."/>
            <person name="Brown A."/>
            <person name="Chapman S.B."/>
            <person name="Chen Z."/>
            <person name="Dunbar C."/>
            <person name="Freedman E."/>
            <person name="Gearin G."/>
            <person name="Gellesch M."/>
            <person name="Goldberg J."/>
            <person name="Griggs A."/>
            <person name="Gujja S."/>
            <person name="Heiman D."/>
            <person name="Howarth C."/>
            <person name="Larson L."/>
            <person name="Lui A."/>
            <person name="MacDonald P.J.P."/>
            <person name="Mehta T."/>
            <person name="Montmayeur A."/>
            <person name="Murphy C."/>
            <person name="Neiman D."/>
            <person name="Pearson M."/>
            <person name="Priest M."/>
            <person name="Roberts A."/>
            <person name="Saif S."/>
            <person name="Shea T."/>
            <person name="Shenoy N."/>
            <person name="Sisk P."/>
            <person name="Stolte C."/>
            <person name="Sykes S."/>
            <person name="Yandava C."/>
            <person name="Wortman J."/>
            <person name="Nusbaum C."/>
            <person name="Birren B."/>
        </authorList>
    </citation>
    <scope>NUCLEOTIDE SEQUENCE</scope>
    <source>
        <strain evidence="9">R3-111a-1</strain>
    </source>
</reference>
<keyword evidence="3 6" id="KW-1133">Transmembrane helix</keyword>
<dbReference type="PANTHER" id="PTHR15549:SF30">
    <property type="entry name" value="MID2 DOMAIN-CONTAINING PROTEIN"/>
    <property type="match status" value="1"/>
</dbReference>
<dbReference type="CDD" id="cd12087">
    <property type="entry name" value="TM_EGFR-like"/>
    <property type="match status" value="1"/>
</dbReference>
<gene>
    <name evidence="10" type="primary">20343644</name>
    <name evidence="9" type="ORF">GGTG_03186</name>
</gene>
<feature type="transmembrane region" description="Helical" evidence="6">
    <location>
        <begin position="186"/>
        <end position="212"/>
    </location>
</feature>
<evidence type="ECO:0000256" key="2">
    <source>
        <dbReference type="ARBA" id="ARBA00022692"/>
    </source>
</evidence>
<dbReference type="SMART" id="SM00321">
    <property type="entry name" value="WSC"/>
    <property type="match status" value="1"/>
</dbReference>
<proteinExistence type="predicted"/>
<reference evidence="10" key="5">
    <citation type="submission" date="2018-04" db="UniProtKB">
        <authorList>
            <consortium name="EnsemblFungi"/>
        </authorList>
    </citation>
    <scope>IDENTIFICATION</scope>
    <source>
        <strain evidence="10">R3-111a-1</strain>
    </source>
</reference>
<dbReference type="EMBL" id="GL385396">
    <property type="protein sequence ID" value="EJT78083.1"/>
    <property type="molecule type" value="Genomic_DNA"/>
</dbReference>
<dbReference type="GO" id="GO:0071944">
    <property type="term" value="C:cell periphery"/>
    <property type="evidence" value="ECO:0007669"/>
    <property type="project" value="UniProtKB-ARBA"/>
</dbReference>
<dbReference type="VEuPathDB" id="FungiDB:GGTG_03186"/>
<reference evidence="11" key="1">
    <citation type="submission" date="2010-07" db="EMBL/GenBank/DDBJ databases">
        <title>The genome sequence of Gaeumannomyces graminis var. tritici strain R3-111a-1.</title>
        <authorList>
            <consortium name="The Broad Institute Genome Sequencing Platform"/>
            <person name="Ma L.-J."/>
            <person name="Dead R."/>
            <person name="Young S."/>
            <person name="Zeng Q."/>
            <person name="Koehrsen M."/>
            <person name="Alvarado L."/>
            <person name="Berlin A."/>
            <person name="Chapman S.B."/>
            <person name="Chen Z."/>
            <person name="Freedman E."/>
            <person name="Gellesch M."/>
            <person name="Goldberg J."/>
            <person name="Griggs A."/>
            <person name="Gujja S."/>
            <person name="Heilman E.R."/>
            <person name="Heiman D."/>
            <person name="Hepburn T."/>
            <person name="Howarth C."/>
            <person name="Jen D."/>
            <person name="Larson L."/>
            <person name="Mehta T."/>
            <person name="Neiman D."/>
            <person name="Pearson M."/>
            <person name="Roberts A."/>
            <person name="Saif S."/>
            <person name="Shea T."/>
            <person name="Shenoy N."/>
            <person name="Sisk P."/>
            <person name="Stolte C."/>
            <person name="Sykes S."/>
            <person name="Walk T."/>
            <person name="White J."/>
            <person name="Yandava C."/>
            <person name="Haas B."/>
            <person name="Nusbaum C."/>
            <person name="Birren B."/>
        </authorList>
    </citation>
    <scope>NUCLEOTIDE SEQUENCE [LARGE SCALE GENOMIC DNA]</scope>
    <source>
        <strain evidence="11">R3-111a-1</strain>
    </source>
</reference>
<dbReference type="InterPro" id="IPR051694">
    <property type="entry name" value="Immunoregulatory_rcpt-like"/>
</dbReference>
<dbReference type="Pfam" id="PF01822">
    <property type="entry name" value="WSC"/>
    <property type="match status" value="1"/>
</dbReference>
<keyword evidence="2 6" id="KW-0812">Transmembrane</keyword>
<dbReference type="Proteomes" id="UP000006039">
    <property type="component" value="Unassembled WGS sequence"/>
</dbReference>
<feature type="compositionally biased region" description="Polar residues" evidence="5">
    <location>
        <begin position="286"/>
        <end position="308"/>
    </location>
</feature>
<protein>
    <recommendedName>
        <fullName evidence="8">WSC domain-containing protein</fullName>
    </recommendedName>
</protein>
<evidence type="ECO:0000313" key="11">
    <source>
        <dbReference type="Proteomes" id="UP000006039"/>
    </source>
</evidence>
<dbReference type="GO" id="GO:0016020">
    <property type="term" value="C:membrane"/>
    <property type="evidence" value="ECO:0007669"/>
    <property type="project" value="UniProtKB-SubCell"/>
</dbReference>
<dbReference type="GeneID" id="20343644"/>
<keyword evidence="11" id="KW-1185">Reference proteome</keyword>
<dbReference type="EnsemblFungi" id="EJT78083">
    <property type="protein sequence ID" value="EJT78083"/>
    <property type="gene ID" value="GGTG_03186"/>
</dbReference>
<dbReference type="PROSITE" id="PS51212">
    <property type="entry name" value="WSC"/>
    <property type="match status" value="1"/>
</dbReference>
<dbReference type="eggNOG" id="KOG4157">
    <property type="taxonomic scope" value="Eukaryota"/>
</dbReference>
<evidence type="ECO:0000313" key="9">
    <source>
        <dbReference type="EMBL" id="EJT78083.1"/>
    </source>
</evidence>
<feature type="region of interest" description="Disordered" evidence="5">
    <location>
        <begin position="158"/>
        <end position="181"/>
    </location>
</feature>
<feature type="chain" id="PRO_5015094335" description="WSC domain-containing protein" evidence="7">
    <location>
        <begin position="28"/>
        <end position="335"/>
    </location>
</feature>
<keyword evidence="7" id="KW-0732">Signal</keyword>
<sequence>MILSRGQPMSWALAMAGVLLWTGLASAQLIKVDYCSNMNTATTPGNYSDFQSQGLCQVFCKDRKFGLAIVKQNNCWCSSILPADEIQISTSKCRNSCPGFPADVCGGDKAFGYMRINSNPITATTATGAEETSSAANTGTTRRTTALVETVTVDGVIKTVTAPASPDGTDPSQANRSDGEGGGSGLGGGAIAGIVIGILAIFAIGGIAGFLVMRRRKAKAEEAYEGSESPRGGSGAAMAHVPRSPDGGDGFGGRPSGRRPTNATYGSDHSSGRRSSMLMPGDPRMNPSTGIYGQANLNKSHDSFLSMQDNRDYSRPVHAPTKVLKVTNASPADID</sequence>
<name>J3NPH8_GAET3</name>
<dbReference type="STRING" id="644352.J3NPH8"/>
<reference evidence="9" key="2">
    <citation type="submission" date="2010-07" db="EMBL/GenBank/DDBJ databases">
        <authorList>
            <consortium name="The Broad Institute Genome Sequencing Platform"/>
            <consortium name="Broad Institute Genome Sequencing Center for Infectious Disease"/>
            <person name="Ma L.-J."/>
            <person name="Dead R."/>
            <person name="Young S."/>
            <person name="Zeng Q."/>
            <person name="Koehrsen M."/>
            <person name="Alvarado L."/>
            <person name="Berlin A."/>
            <person name="Chapman S.B."/>
            <person name="Chen Z."/>
            <person name="Freedman E."/>
            <person name="Gellesch M."/>
            <person name="Goldberg J."/>
            <person name="Griggs A."/>
            <person name="Gujja S."/>
            <person name="Heilman E.R."/>
            <person name="Heiman D."/>
            <person name="Hepburn T."/>
            <person name="Howarth C."/>
            <person name="Jen D."/>
            <person name="Larson L."/>
            <person name="Mehta T."/>
            <person name="Neiman D."/>
            <person name="Pearson M."/>
            <person name="Roberts A."/>
            <person name="Saif S."/>
            <person name="Shea T."/>
            <person name="Shenoy N."/>
            <person name="Sisk P."/>
            <person name="Stolte C."/>
            <person name="Sykes S."/>
            <person name="Walk T."/>
            <person name="White J."/>
            <person name="Yandava C."/>
            <person name="Haas B."/>
            <person name="Nusbaum C."/>
            <person name="Birren B."/>
        </authorList>
    </citation>
    <scope>NUCLEOTIDE SEQUENCE</scope>
    <source>
        <strain evidence="9">R3-111a-1</strain>
    </source>
</reference>
<evidence type="ECO:0000256" key="1">
    <source>
        <dbReference type="ARBA" id="ARBA00004167"/>
    </source>
</evidence>
<feature type="domain" description="WSC" evidence="8">
    <location>
        <begin position="29"/>
        <end position="117"/>
    </location>
</feature>
<evidence type="ECO:0000256" key="7">
    <source>
        <dbReference type="SAM" id="SignalP"/>
    </source>
</evidence>
<feature type="region of interest" description="Disordered" evidence="5">
    <location>
        <begin position="124"/>
        <end position="143"/>
    </location>
</feature>
<evidence type="ECO:0000256" key="5">
    <source>
        <dbReference type="SAM" id="MobiDB-lite"/>
    </source>
</evidence>
<organism evidence="9">
    <name type="scientific">Gaeumannomyces tritici (strain R3-111a-1)</name>
    <name type="common">Wheat and barley take-all root rot fungus</name>
    <name type="synonym">Gaeumannomyces graminis var. tritici</name>
    <dbReference type="NCBI Taxonomy" id="644352"/>
    <lineage>
        <taxon>Eukaryota</taxon>
        <taxon>Fungi</taxon>
        <taxon>Dikarya</taxon>
        <taxon>Ascomycota</taxon>
        <taxon>Pezizomycotina</taxon>
        <taxon>Sordariomycetes</taxon>
        <taxon>Sordariomycetidae</taxon>
        <taxon>Magnaporthales</taxon>
        <taxon>Magnaporthaceae</taxon>
        <taxon>Gaeumannomyces</taxon>
    </lineage>
</organism>
<reference evidence="10" key="4">
    <citation type="journal article" date="2015" name="G3 (Bethesda)">
        <title>Genome sequences of three phytopathogenic species of the Magnaporthaceae family of fungi.</title>
        <authorList>
            <person name="Okagaki L.H."/>
            <person name="Nunes C.C."/>
            <person name="Sailsbery J."/>
            <person name="Clay B."/>
            <person name="Brown D."/>
            <person name="John T."/>
            <person name="Oh Y."/>
            <person name="Young N."/>
            <person name="Fitzgerald M."/>
            <person name="Haas B.J."/>
            <person name="Zeng Q."/>
            <person name="Young S."/>
            <person name="Adiconis X."/>
            <person name="Fan L."/>
            <person name="Levin J.Z."/>
            <person name="Mitchell T.K."/>
            <person name="Okubara P.A."/>
            <person name="Farman M.L."/>
            <person name="Kohn L.M."/>
            <person name="Birren B."/>
            <person name="Ma L.-J."/>
            <person name="Dean R.A."/>
        </authorList>
    </citation>
    <scope>NUCLEOTIDE SEQUENCE</scope>
    <source>
        <strain evidence="10">R3-111a-1</strain>
    </source>
</reference>